<dbReference type="RefSeq" id="WP_089904678.1">
    <property type="nucleotide sequence ID" value="NZ_FOCI01000021.1"/>
</dbReference>
<keyword evidence="2" id="KW-1185">Reference proteome</keyword>
<gene>
    <name evidence="1" type="ORF">SAMN04488003_1217</name>
</gene>
<dbReference type="Proteomes" id="UP000199585">
    <property type="component" value="Unassembled WGS sequence"/>
</dbReference>
<dbReference type="EMBL" id="FOCI01000021">
    <property type="protein sequence ID" value="SEN55544.1"/>
    <property type="molecule type" value="Genomic_DNA"/>
</dbReference>
<protein>
    <submittedName>
        <fullName evidence="1">Uncharacterized protein</fullName>
    </submittedName>
</protein>
<name>A0A1H8HHN0_9RHOB</name>
<evidence type="ECO:0000313" key="2">
    <source>
        <dbReference type="Proteomes" id="UP000199585"/>
    </source>
</evidence>
<evidence type="ECO:0000313" key="1">
    <source>
        <dbReference type="EMBL" id="SEN55544.1"/>
    </source>
</evidence>
<proteinExistence type="predicted"/>
<accession>A0A1H8HHN0</accession>
<dbReference type="AlphaFoldDB" id="A0A1H8HHN0"/>
<dbReference type="STRING" id="245187.SAMN04488003_1217"/>
<sequence length="148" mass="15902">MSRTTPLPPPPVPDDLVVVIDQTGARIYPVARAVTAHPQPLHHLRHPTDRIRHDTDRDQTDPADIRFFDAVADAVAGTGRIVLIGHGKGQSHAAGHLLTHLASHYPAVLTRLSHDLTANLSHATVPELLALARAALHPVRNGVGDMAQ</sequence>
<reference evidence="1 2" key="1">
    <citation type="submission" date="2016-10" db="EMBL/GenBank/DDBJ databases">
        <authorList>
            <person name="de Groot N.N."/>
        </authorList>
    </citation>
    <scope>NUCLEOTIDE SEQUENCE [LARGE SCALE GENOMIC DNA]</scope>
    <source>
        <strain evidence="1 2">DSM 16213</strain>
    </source>
</reference>
<dbReference type="OrthoDB" id="7173112at2"/>
<organism evidence="1 2">
    <name type="scientific">Loktanella fryxellensis</name>
    <dbReference type="NCBI Taxonomy" id="245187"/>
    <lineage>
        <taxon>Bacteria</taxon>
        <taxon>Pseudomonadati</taxon>
        <taxon>Pseudomonadota</taxon>
        <taxon>Alphaproteobacteria</taxon>
        <taxon>Rhodobacterales</taxon>
        <taxon>Roseobacteraceae</taxon>
        <taxon>Loktanella</taxon>
    </lineage>
</organism>